<sequence length="170" mass="19590">MSTKEPQLNEQIRDREVRLIGEGGEQLGIMSARDALKMAEEKNLDLVKIAPTAKPPVCKIMDYGKYRFEKAKRDKEARKNQKTVELKEIRLSLNIDTHDFETKAKHAEKFLKAGNKVKVSIRFRGREMAHPDLGHRTMEKFAEACKDFSTVEKPSKMEGRQMLMFLAPLK</sequence>
<dbReference type="GO" id="GO:0043022">
    <property type="term" value="F:ribosome binding"/>
    <property type="evidence" value="ECO:0007669"/>
    <property type="project" value="UniProtKB-ARBA"/>
</dbReference>
<name>A0A9D1IFQ9_9FIRM</name>
<dbReference type="Pfam" id="PF05198">
    <property type="entry name" value="IF3_N"/>
    <property type="match status" value="1"/>
</dbReference>
<dbReference type="Pfam" id="PF00707">
    <property type="entry name" value="IF3_C"/>
    <property type="match status" value="1"/>
</dbReference>
<dbReference type="InterPro" id="IPR001288">
    <property type="entry name" value="Translation_initiation_fac_3"/>
</dbReference>
<reference evidence="9" key="1">
    <citation type="submission" date="2020-10" db="EMBL/GenBank/DDBJ databases">
        <authorList>
            <person name="Gilroy R."/>
        </authorList>
    </citation>
    <scope>NUCLEOTIDE SEQUENCE</scope>
    <source>
        <strain evidence="9">ChiGjej1B1-19959</strain>
    </source>
</reference>
<dbReference type="GO" id="GO:0032790">
    <property type="term" value="P:ribosome disassembly"/>
    <property type="evidence" value="ECO:0007669"/>
    <property type="project" value="TreeGrafter"/>
</dbReference>
<dbReference type="PROSITE" id="PS00938">
    <property type="entry name" value="IF3"/>
    <property type="match status" value="1"/>
</dbReference>
<evidence type="ECO:0000256" key="2">
    <source>
        <dbReference type="ARBA" id="ARBA00022540"/>
    </source>
</evidence>
<dbReference type="GO" id="GO:0016020">
    <property type="term" value="C:membrane"/>
    <property type="evidence" value="ECO:0007669"/>
    <property type="project" value="TreeGrafter"/>
</dbReference>
<evidence type="ECO:0000256" key="4">
    <source>
        <dbReference type="HAMAP-Rule" id="MF_00080"/>
    </source>
</evidence>
<comment type="caution">
    <text evidence="9">The sequence shown here is derived from an EMBL/GenBank/DDBJ whole genome shotgun (WGS) entry which is preliminary data.</text>
</comment>
<dbReference type="HAMAP" id="MF_00080">
    <property type="entry name" value="IF_3"/>
    <property type="match status" value="1"/>
</dbReference>
<feature type="domain" description="Translation initiation factor 3 C-terminal" evidence="7">
    <location>
        <begin position="84"/>
        <end position="168"/>
    </location>
</feature>
<organism evidence="9 10">
    <name type="scientific">Candidatus Fimenecus excrementigallinarum</name>
    <dbReference type="NCBI Taxonomy" id="2840816"/>
    <lineage>
        <taxon>Bacteria</taxon>
        <taxon>Bacillati</taxon>
        <taxon>Bacillota</taxon>
        <taxon>Clostridia</taxon>
        <taxon>Candidatus Fimenecus</taxon>
    </lineage>
</organism>
<dbReference type="InterPro" id="IPR036787">
    <property type="entry name" value="T_IF-3_N_sf"/>
</dbReference>
<evidence type="ECO:0000256" key="6">
    <source>
        <dbReference type="RuleBase" id="RU000646"/>
    </source>
</evidence>
<dbReference type="AlphaFoldDB" id="A0A9D1IFQ9"/>
<evidence type="ECO:0000313" key="9">
    <source>
        <dbReference type="EMBL" id="HIU36620.1"/>
    </source>
</evidence>
<protein>
    <recommendedName>
        <fullName evidence="4 5">Translation initiation factor IF-3</fullName>
    </recommendedName>
</protein>
<dbReference type="PANTHER" id="PTHR10938:SF0">
    <property type="entry name" value="TRANSLATION INITIATION FACTOR IF-3, MITOCHONDRIAL"/>
    <property type="match status" value="1"/>
</dbReference>
<dbReference type="InterPro" id="IPR019815">
    <property type="entry name" value="Translation_initiation_fac_3_C"/>
</dbReference>
<comment type="subcellular location">
    <subcellularLocation>
        <location evidence="4 6">Cytoplasm</location>
    </subcellularLocation>
</comment>
<dbReference type="Gene3D" id="3.10.20.80">
    <property type="entry name" value="Translation initiation factor 3 (IF-3), N-terminal domain"/>
    <property type="match status" value="1"/>
</dbReference>
<evidence type="ECO:0000256" key="1">
    <source>
        <dbReference type="ARBA" id="ARBA00005439"/>
    </source>
</evidence>
<dbReference type="InterPro" id="IPR019813">
    <property type="entry name" value="Translation_initiation_fac3_CS"/>
</dbReference>
<dbReference type="NCBIfam" id="TIGR00168">
    <property type="entry name" value="infC"/>
    <property type="match status" value="1"/>
</dbReference>
<dbReference type="PANTHER" id="PTHR10938">
    <property type="entry name" value="TRANSLATION INITIATION FACTOR IF-3"/>
    <property type="match status" value="1"/>
</dbReference>
<accession>A0A9D1IFQ9</accession>
<keyword evidence="2 4" id="KW-0396">Initiation factor</keyword>
<dbReference type="Gene3D" id="3.30.110.10">
    <property type="entry name" value="Translation initiation factor 3 (IF-3), C-terminal domain"/>
    <property type="match status" value="1"/>
</dbReference>
<dbReference type="EMBL" id="DVMW01000048">
    <property type="protein sequence ID" value="HIU36620.1"/>
    <property type="molecule type" value="Genomic_DNA"/>
</dbReference>
<dbReference type="GO" id="GO:0005829">
    <property type="term" value="C:cytosol"/>
    <property type="evidence" value="ECO:0007669"/>
    <property type="project" value="TreeGrafter"/>
</dbReference>
<gene>
    <name evidence="4 9" type="primary">infC</name>
    <name evidence="9" type="ORF">IAC53_08460</name>
</gene>
<dbReference type="SUPFAM" id="SSF54364">
    <property type="entry name" value="Translation initiation factor IF3, N-terminal domain"/>
    <property type="match status" value="1"/>
</dbReference>
<comment type="similarity">
    <text evidence="1 4 6">Belongs to the IF-3 family.</text>
</comment>
<comment type="function">
    <text evidence="4 6">IF-3 binds to the 30S ribosomal subunit and shifts the equilibrium between 70S ribosomes and their 50S and 30S subunits in favor of the free subunits, thus enhancing the availability of 30S subunits on which protein synthesis initiation begins.</text>
</comment>
<evidence type="ECO:0000256" key="3">
    <source>
        <dbReference type="ARBA" id="ARBA00022917"/>
    </source>
</evidence>
<evidence type="ECO:0000259" key="8">
    <source>
        <dbReference type="Pfam" id="PF05198"/>
    </source>
</evidence>
<dbReference type="Proteomes" id="UP000824071">
    <property type="component" value="Unassembled WGS sequence"/>
</dbReference>
<evidence type="ECO:0000313" key="10">
    <source>
        <dbReference type="Proteomes" id="UP000824071"/>
    </source>
</evidence>
<evidence type="ECO:0000259" key="7">
    <source>
        <dbReference type="Pfam" id="PF00707"/>
    </source>
</evidence>
<dbReference type="InterPro" id="IPR036788">
    <property type="entry name" value="T_IF-3_C_sf"/>
</dbReference>
<dbReference type="GO" id="GO:0003743">
    <property type="term" value="F:translation initiation factor activity"/>
    <property type="evidence" value="ECO:0007669"/>
    <property type="project" value="UniProtKB-UniRule"/>
</dbReference>
<evidence type="ECO:0000256" key="5">
    <source>
        <dbReference type="NCBIfam" id="TIGR00168"/>
    </source>
</evidence>
<dbReference type="SUPFAM" id="SSF55200">
    <property type="entry name" value="Translation initiation factor IF3, C-terminal domain"/>
    <property type="match status" value="1"/>
</dbReference>
<dbReference type="FunFam" id="3.30.110.10:FF:000001">
    <property type="entry name" value="Translation initiation factor IF-3"/>
    <property type="match status" value="1"/>
</dbReference>
<comment type="subunit">
    <text evidence="4 6">Monomer.</text>
</comment>
<dbReference type="FunFam" id="3.10.20.80:FF:000001">
    <property type="entry name" value="Translation initiation factor IF-3"/>
    <property type="match status" value="1"/>
</dbReference>
<reference evidence="9" key="2">
    <citation type="journal article" date="2021" name="PeerJ">
        <title>Extensive microbial diversity within the chicken gut microbiome revealed by metagenomics and culture.</title>
        <authorList>
            <person name="Gilroy R."/>
            <person name="Ravi A."/>
            <person name="Getino M."/>
            <person name="Pursley I."/>
            <person name="Horton D.L."/>
            <person name="Alikhan N.F."/>
            <person name="Baker D."/>
            <person name="Gharbi K."/>
            <person name="Hall N."/>
            <person name="Watson M."/>
            <person name="Adriaenssens E.M."/>
            <person name="Foster-Nyarko E."/>
            <person name="Jarju S."/>
            <person name="Secka A."/>
            <person name="Antonio M."/>
            <person name="Oren A."/>
            <person name="Chaudhuri R.R."/>
            <person name="La Ragione R."/>
            <person name="Hildebrand F."/>
            <person name="Pallen M.J."/>
        </authorList>
    </citation>
    <scope>NUCLEOTIDE SEQUENCE</scope>
    <source>
        <strain evidence="9">ChiGjej1B1-19959</strain>
    </source>
</reference>
<dbReference type="InterPro" id="IPR019814">
    <property type="entry name" value="Translation_initiation_fac_3_N"/>
</dbReference>
<proteinExistence type="inferred from homology"/>
<keyword evidence="3 4" id="KW-0648">Protein biosynthesis</keyword>
<keyword evidence="4" id="KW-0963">Cytoplasm</keyword>
<feature type="domain" description="Translation initiation factor 3 N-terminal" evidence="8">
    <location>
        <begin position="8"/>
        <end position="77"/>
    </location>
</feature>